<sequence>MGEMMRNGEPTKWIVWDSQEDFEAFEDVVSHVAAVFLQNSVSRNFGQDIFQCVKLLSRERDVKFSHVKKRMESWGNFSTRIYSFCAQCSSILSCSKTCVNNQCLRYGKSQANVASLKTVITYSIRQQVEEMFKNDVFDSSILTRSSRIPSINERLCDTPKYKERMPPKKTGNFRTTGQYRKSERRSVRFKKGNQIETDSETSPERNQKPIMRIKEECVDSTPKTYLTLSECQKKYPELKPYDDYNDFKPEGRKKRKIQDAHEYDEMEEEENEESDIEDEIDEDEEDNSTDDAPSSSRKNVKSKFSISKFLRRNNQEKTSMESLKDAVKDGNVLRMGSTIRKGFDDQSISDLQLEELARVSPKPTISLFQFHKQLENASSPEKKDIMMGQMFLTKMAMSDDKSIQKLKASVSSLSHNFAEQTKIGILTKRTLEGVHVIEPIDEFPRIDIMHIYYKHSLIGDCAFSQMTNFLTRVFKNALNPPFHIWNYSFRPKCVRSTDKHFQLLPEQVSDTLLDFSYDVVGVFLPDHLLYGKINENESFLKTISGDPIKEIQRRRDKRENVAETSKSSIGHMLNYLREYHYCLESGKLLNCKKRSTCSSHLTWRDMKSFRDYCRENSKDPDDYDPKDIVGFSKNHSKNNPSSYNGPPILPKSS</sequence>
<feature type="region of interest" description="Disordered" evidence="1">
    <location>
        <begin position="616"/>
        <end position="653"/>
    </location>
</feature>
<feature type="compositionally biased region" description="Acidic residues" evidence="1">
    <location>
        <begin position="264"/>
        <end position="289"/>
    </location>
</feature>
<gene>
    <name evidence="2" type="primary">Cnig_chr_IV.g15437</name>
    <name evidence="2" type="ORF">B9Z55_015437</name>
</gene>
<comment type="caution">
    <text evidence="2">The sequence shown here is derived from an EMBL/GenBank/DDBJ whole genome shotgun (WGS) entry which is preliminary data.</text>
</comment>
<protein>
    <submittedName>
        <fullName evidence="2">Uncharacterized protein</fullName>
    </submittedName>
</protein>
<accession>A0A2G5UA79</accession>
<evidence type="ECO:0000313" key="3">
    <source>
        <dbReference type="Proteomes" id="UP000230233"/>
    </source>
</evidence>
<dbReference type="OrthoDB" id="5876832at2759"/>
<feature type="compositionally biased region" description="Basic and acidic residues" evidence="1">
    <location>
        <begin position="616"/>
        <end position="627"/>
    </location>
</feature>
<feature type="region of interest" description="Disordered" evidence="1">
    <location>
        <begin position="159"/>
        <end position="215"/>
    </location>
</feature>
<reference evidence="3" key="1">
    <citation type="submission" date="2017-10" db="EMBL/GenBank/DDBJ databases">
        <title>Rapid genome shrinkage in a self-fertile nematode reveals novel sperm competition proteins.</title>
        <authorList>
            <person name="Yin D."/>
            <person name="Schwarz E.M."/>
            <person name="Thomas C.G."/>
            <person name="Felde R.L."/>
            <person name="Korf I.F."/>
            <person name="Cutter A.D."/>
            <person name="Schartner C.M."/>
            <person name="Ralston E.J."/>
            <person name="Meyer B.J."/>
            <person name="Haag E.S."/>
        </authorList>
    </citation>
    <scope>NUCLEOTIDE SEQUENCE [LARGE SCALE GENOMIC DNA]</scope>
    <source>
        <strain evidence="3">JU1422</strain>
    </source>
</reference>
<feature type="region of interest" description="Disordered" evidence="1">
    <location>
        <begin position="238"/>
        <end position="300"/>
    </location>
</feature>
<organism evidence="2 3">
    <name type="scientific">Caenorhabditis nigoni</name>
    <dbReference type="NCBI Taxonomy" id="1611254"/>
    <lineage>
        <taxon>Eukaryota</taxon>
        <taxon>Metazoa</taxon>
        <taxon>Ecdysozoa</taxon>
        <taxon>Nematoda</taxon>
        <taxon>Chromadorea</taxon>
        <taxon>Rhabditida</taxon>
        <taxon>Rhabditina</taxon>
        <taxon>Rhabditomorpha</taxon>
        <taxon>Rhabditoidea</taxon>
        <taxon>Rhabditidae</taxon>
        <taxon>Peloderinae</taxon>
        <taxon>Caenorhabditis</taxon>
    </lineage>
</organism>
<evidence type="ECO:0000256" key="1">
    <source>
        <dbReference type="SAM" id="MobiDB-lite"/>
    </source>
</evidence>
<feature type="compositionally biased region" description="Basic and acidic residues" evidence="1">
    <location>
        <begin position="202"/>
        <end position="215"/>
    </location>
</feature>
<name>A0A2G5UA79_9PELO</name>
<dbReference type="STRING" id="1611254.A0A2G5UA79"/>
<dbReference type="Proteomes" id="UP000230233">
    <property type="component" value="Chromosome IV"/>
</dbReference>
<dbReference type="PANTHER" id="PTHR47645:SF1">
    <property type="entry name" value="C2H2-TYPE DOMAIN-CONTAINING PROTEIN-RELATED"/>
    <property type="match status" value="1"/>
</dbReference>
<dbReference type="PANTHER" id="PTHR47645">
    <property type="entry name" value="PROTEIN CBG08267"/>
    <property type="match status" value="1"/>
</dbReference>
<evidence type="ECO:0000313" key="2">
    <source>
        <dbReference type="EMBL" id="PIC36450.1"/>
    </source>
</evidence>
<proteinExistence type="predicted"/>
<keyword evidence="3" id="KW-1185">Reference proteome</keyword>
<dbReference type="EMBL" id="PDUG01000004">
    <property type="protein sequence ID" value="PIC36450.1"/>
    <property type="molecule type" value="Genomic_DNA"/>
</dbReference>
<dbReference type="AlphaFoldDB" id="A0A2G5UA79"/>
<feature type="compositionally biased region" description="Basic and acidic residues" evidence="1">
    <location>
        <begin position="238"/>
        <end position="250"/>
    </location>
</feature>